<evidence type="ECO:0000313" key="11">
    <source>
        <dbReference type="Proteomes" id="UP001055111"/>
    </source>
</evidence>
<dbReference type="GO" id="GO:0006679">
    <property type="term" value="P:glucosylceramide biosynthetic process"/>
    <property type="evidence" value="ECO:0007669"/>
    <property type="project" value="TreeGrafter"/>
</dbReference>
<dbReference type="EMBL" id="BPUS01000003">
    <property type="protein sequence ID" value="GJH25292.1"/>
    <property type="molecule type" value="Genomic_DNA"/>
</dbReference>
<feature type="transmembrane region" description="Helical" evidence="9">
    <location>
        <begin position="12"/>
        <end position="35"/>
    </location>
</feature>
<evidence type="ECO:0000313" key="10">
    <source>
        <dbReference type="EMBL" id="GJH25292.1"/>
    </source>
</evidence>
<evidence type="ECO:0000256" key="5">
    <source>
        <dbReference type="ARBA" id="ARBA00022679"/>
    </source>
</evidence>
<keyword evidence="6 9" id="KW-0812">Transmembrane</keyword>
<dbReference type="Pfam" id="PF13506">
    <property type="entry name" value="Glyco_transf_21"/>
    <property type="match status" value="1"/>
</dbReference>
<evidence type="ECO:0000256" key="6">
    <source>
        <dbReference type="ARBA" id="ARBA00022692"/>
    </source>
</evidence>
<dbReference type="InterPro" id="IPR025993">
    <property type="entry name" value="Ceramide_glucosylTrfase"/>
</dbReference>
<dbReference type="Gene3D" id="3.90.550.10">
    <property type="entry name" value="Spore Coat Polysaccharide Biosynthesis Protein SpsA, Chain A"/>
    <property type="match status" value="1"/>
</dbReference>
<evidence type="ECO:0000256" key="7">
    <source>
        <dbReference type="ARBA" id="ARBA00022989"/>
    </source>
</evidence>
<proteinExistence type="predicted"/>
<dbReference type="InterPro" id="IPR017835">
    <property type="entry name" value="Hopen-assoc_HpnI"/>
</dbReference>
<dbReference type="InterPro" id="IPR029044">
    <property type="entry name" value="Nucleotide-diphossugar_trans"/>
</dbReference>
<protein>
    <submittedName>
        <fullName evidence="10">Bacteriohopanetetrol glucosamine biosynthesis glycosyltransferase HpnI</fullName>
    </submittedName>
</protein>
<dbReference type="CDD" id="cd02520">
    <property type="entry name" value="Glucosylceramide_synthase"/>
    <property type="match status" value="1"/>
</dbReference>
<keyword evidence="8 9" id="KW-0472">Membrane</keyword>
<gene>
    <name evidence="10" type="primary">hpnI</name>
    <name evidence="10" type="ORF">CBA19CS42_12270</name>
</gene>
<dbReference type="PANTHER" id="PTHR12726:SF0">
    <property type="entry name" value="CERAMIDE GLUCOSYLTRANSFERASE"/>
    <property type="match status" value="1"/>
</dbReference>
<dbReference type="PROSITE" id="PS51257">
    <property type="entry name" value="PROKAR_LIPOPROTEIN"/>
    <property type="match status" value="1"/>
</dbReference>
<comment type="pathway">
    <text evidence="3">Sphingolipid metabolism.</text>
</comment>
<organism evidence="10 11">
    <name type="scientific">Caballeronia novacaledonica</name>
    <dbReference type="NCBI Taxonomy" id="1544861"/>
    <lineage>
        <taxon>Bacteria</taxon>
        <taxon>Pseudomonadati</taxon>
        <taxon>Pseudomonadota</taxon>
        <taxon>Betaproteobacteria</taxon>
        <taxon>Burkholderiales</taxon>
        <taxon>Burkholderiaceae</taxon>
        <taxon>Caballeronia</taxon>
    </lineage>
</organism>
<reference evidence="10" key="1">
    <citation type="submission" date="2022-09" db="EMBL/GenBank/DDBJ databases">
        <title>Isolation and characterization of 3-chlorobenzoate degrading bacteria from soils in Shizuoka.</title>
        <authorList>
            <person name="Ifat A."/>
            <person name="Ogawa N."/>
            <person name="Kimbara K."/>
            <person name="Moriuchi R."/>
            <person name="Dohra H."/>
            <person name="Shintani M."/>
        </authorList>
    </citation>
    <scope>NUCLEOTIDE SEQUENCE</scope>
    <source>
        <strain evidence="10">19CS4-2</strain>
    </source>
</reference>
<keyword evidence="5" id="KW-0808">Transferase</keyword>
<comment type="caution">
    <text evidence="10">The sequence shown here is derived from an EMBL/GenBank/DDBJ whole genome shotgun (WGS) entry which is preliminary data.</text>
</comment>
<dbReference type="PANTHER" id="PTHR12726">
    <property type="entry name" value="CERAMIDE GLUCOSYLTRANSFERASE"/>
    <property type="match status" value="1"/>
</dbReference>
<comment type="subcellular location">
    <subcellularLocation>
        <location evidence="1">Membrane</location>
        <topology evidence="1">Multi-pass membrane protein</topology>
    </subcellularLocation>
</comment>
<dbReference type="SUPFAM" id="SSF53448">
    <property type="entry name" value="Nucleotide-diphospho-sugar transferases"/>
    <property type="match status" value="1"/>
</dbReference>
<keyword evidence="7 9" id="KW-1133">Transmembrane helix</keyword>
<dbReference type="AlphaFoldDB" id="A0AA37I8X3"/>
<name>A0AA37I8X3_9BURK</name>
<evidence type="ECO:0000256" key="4">
    <source>
        <dbReference type="ARBA" id="ARBA00022676"/>
    </source>
</evidence>
<evidence type="ECO:0000256" key="1">
    <source>
        <dbReference type="ARBA" id="ARBA00004141"/>
    </source>
</evidence>
<evidence type="ECO:0000256" key="9">
    <source>
        <dbReference type="SAM" id="Phobius"/>
    </source>
</evidence>
<comment type="pathway">
    <text evidence="2">Lipid metabolism; sphingolipid metabolism.</text>
</comment>
<evidence type="ECO:0000256" key="2">
    <source>
        <dbReference type="ARBA" id="ARBA00004760"/>
    </source>
</evidence>
<accession>A0AA37I8X3</accession>
<evidence type="ECO:0000256" key="8">
    <source>
        <dbReference type="ARBA" id="ARBA00023136"/>
    </source>
</evidence>
<dbReference type="NCBIfam" id="TIGR03472">
    <property type="entry name" value="HpnI"/>
    <property type="match status" value="1"/>
</dbReference>
<dbReference type="GO" id="GO:0008120">
    <property type="term" value="F:ceramide glucosyltransferase activity"/>
    <property type="evidence" value="ECO:0007669"/>
    <property type="project" value="TreeGrafter"/>
</dbReference>
<evidence type="ECO:0000256" key="3">
    <source>
        <dbReference type="ARBA" id="ARBA00004991"/>
    </source>
</evidence>
<feature type="transmembrane region" description="Helical" evidence="9">
    <location>
        <begin position="307"/>
        <end position="335"/>
    </location>
</feature>
<dbReference type="Proteomes" id="UP001055111">
    <property type="component" value="Unassembled WGS sequence"/>
</dbReference>
<dbReference type="GO" id="GO:0016020">
    <property type="term" value="C:membrane"/>
    <property type="evidence" value="ECO:0007669"/>
    <property type="project" value="UniProtKB-SubCell"/>
</dbReference>
<sequence length="398" mass="43847">MDLKHMAQLHVVHLLFACAAALSALCSGIGIVYTVSAGFGMRRFFSRPISAAVCFPAVTIIKPLHGAEWQLFENLTSFVEQDYPGAVQYVFGVHDEGDAALKSLDILRARFPEKDITVVVDGRVYGPNRKIANLTNMLDRAEHDLLCFADSDVRVRPSFLRDVVGELQQPGVGLVTCAYRGMCAPGFWPRVSGAMTDYHFLPGVVTGLSIERARPCFGQTIVITSATLQRIGGLAQFGHHLAEDHAIGEAVRSSGFAVAIPSFIVRHACVETTFSQLFAHELRWSRTIRAADRMGHLGAIVMHPFPLALIAMFFSFGNLLACGLVALTLIVRALLVWQTDRSTGERCGNFAWLPLWDVLQFTIYVSSFLSCRVLWRGQRFDVDEDGLMSCVQPDPGLE</sequence>
<keyword evidence="4" id="KW-0328">Glycosyltransferase</keyword>